<organism evidence="2 3">
    <name type="scientific">Merluccius polli</name>
    <name type="common">Benguela hake</name>
    <name type="synonym">Merluccius cadenati</name>
    <dbReference type="NCBI Taxonomy" id="89951"/>
    <lineage>
        <taxon>Eukaryota</taxon>
        <taxon>Metazoa</taxon>
        <taxon>Chordata</taxon>
        <taxon>Craniata</taxon>
        <taxon>Vertebrata</taxon>
        <taxon>Euteleostomi</taxon>
        <taxon>Actinopterygii</taxon>
        <taxon>Neopterygii</taxon>
        <taxon>Teleostei</taxon>
        <taxon>Neoteleostei</taxon>
        <taxon>Acanthomorphata</taxon>
        <taxon>Zeiogadaria</taxon>
        <taxon>Gadariae</taxon>
        <taxon>Gadiformes</taxon>
        <taxon>Gadoidei</taxon>
        <taxon>Merlucciidae</taxon>
        <taxon>Merluccius</taxon>
    </lineage>
</organism>
<evidence type="ECO:0000256" key="1">
    <source>
        <dbReference type="SAM" id="MobiDB-lite"/>
    </source>
</evidence>
<name>A0AA47MQ85_MERPO</name>
<keyword evidence="3" id="KW-1185">Reference proteome</keyword>
<feature type="region of interest" description="Disordered" evidence="1">
    <location>
        <begin position="1"/>
        <end position="75"/>
    </location>
</feature>
<evidence type="ECO:0000313" key="3">
    <source>
        <dbReference type="Proteomes" id="UP001174136"/>
    </source>
</evidence>
<dbReference type="AlphaFoldDB" id="A0AA47MQ85"/>
<dbReference type="PANTHER" id="PTHR31751:SF7">
    <property type="entry name" value="THAP-TYPE DOMAIN-CONTAINING PROTEIN"/>
    <property type="match status" value="1"/>
</dbReference>
<protein>
    <submittedName>
        <fullName evidence="2">Uncharacterized protein</fullName>
    </submittedName>
</protein>
<proteinExistence type="predicted"/>
<evidence type="ECO:0000313" key="2">
    <source>
        <dbReference type="EMBL" id="KAK0144638.1"/>
    </source>
</evidence>
<dbReference type="Proteomes" id="UP001174136">
    <property type="component" value="Unassembled WGS sequence"/>
</dbReference>
<sequence length="443" mass="50797">MLAGIHSDVNHGRFGEENEEHAVGRVKEKEKVTARGTGQESHSRQQVTSTPMKGHKTPPKPPVSSIEESDRDRTGCVNTNNLAEISLEEAVLDVATPNPPDLESQYIPQQERVLCEEDLVGKSANITYNDNLHRLAMYLMLPLQKCHYVDSMSGVACCGEPPFRVTLKPWGTGVILEWFCPFGHTLWRWNSQPVLKVATLLSGNNYRKIALLFQFMKRQMVTEGTFFRIQDVYCIAPAQECWEKNRADILHRLRHCAQYCTYTTLEQESRDIVHIVTVDKRETNRNSVIMEKVCFIRTMDTLIQEIPVTEVVTDAHPQISALLSKENSLDAGTIKKNQNPILAWMKDIVNHFWYCCKQALTEEQFKMMWHGVLHNVRNQHSWATGCCEHEPLDEDSQNKPWIQQGSAAHQALTAIVLDKRWLSQVKKFINFRYASTVMQSHMH</sequence>
<reference evidence="2" key="1">
    <citation type="journal article" date="2023" name="Front. Mar. Sci.">
        <title>A new Merluccius polli reference genome to investigate the effects of global change in West African waters.</title>
        <authorList>
            <person name="Mateo J.L."/>
            <person name="Blanco-Fernandez C."/>
            <person name="Garcia-Vazquez E."/>
            <person name="Machado-Schiaffino G."/>
        </authorList>
    </citation>
    <scope>NUCLEOTIDE SEQUENCE</scope>
    <source>
        <strain evidence="2">C29</strain>
        <tissue evidence="2">Fin</tissue>
    </source>
</reference>
<gene>
    <name evidence="2" type="ORF">N1851_016980</name>
</gene>
<dbReference type="PANTHER" id="PTHR31751">
    <property type="entry name" value="SI:CH211-108C17.2-RELATED-RELATED"/>
    <property type="match status" value="1"/>
</dbReference>
<comment type="caution">
    <text evidence="2">The sequence shown here is derived from an EMBL/GenBank/DDBJ whole genome shotgun (WGS) entry which is preliminary data.</text>
</comment>
<dbReference type="EMBL" id="JAOPHQ010003127">
    <property type="protein sequence ID" value="KAK0144638.1"/>
    <property type="molecule type" value="Genomic_DNA"/>
</dbReference>
<feature type="compositionally biased region" description="Polar residues" evidence="1">
    <location>
        <begin position="36"/>
        <end position="51"/>
    </location>
</feature>
<accession>A0AA47MQ85</accession>
<feature type="compositionally biased region" description="Basic and acidic residues" evidence="1">
    <location>
        <begin position="8"/>
        <end position="33"/>
    </location>
</feature>